<proteinExistence type="predicted"/>
<reference evidence="1 2" key="1">
    <citation type="submission" date="2024-03" db="EMBL/GenBank/DDBJ databases">
        <title>Human intestinal bacterial collection.</title>
        <authorList>
            <person name="Pauvert C."/>
            <person name="Hitch T.C.A."/>
            <person name="Clavel T."/>
        </authorList>
    </citation>
    <scope>NUCLEOTIDE SEQUENCE [LARGE SCALE GENOMIC DNA]</scope>
    <source>
        <strain evidence="1 2">CLA-AA-H175</strain>
    </source>
</reference>
<evidence type="ECO:0008006" key="3">
    <source>
        <dbReference type="Google" id="ProtNLM"/>
    </source>
</evidence>
<dbReference type="Proteomes" id="UP001457197">
    <property type="component" value="Unassembled WGS sequence"/>
</dbReference>
<protein>
    <recommendedName>
        <fullName evidence="3">Phage protein</fullName>
    </recommendedName>
</protein>
<name>A0ABV1AT36_9FIRM</name>
<sequence>MITETLTYVDFGGTERTEDFYFNLTEAEVLNLSLSKEGGMEAYIKKIVNAKSQLELVKLFQDVLRISYGKKSEDGRRFEKSPEIFADFEATQAYSDFYMSLVTNTEKAIAFINGLCDTKPTKAEPAPQIAGNAPIALPNG</sequence>
<dbReference type="Pfam" id="PF23803">
    <property type="entry name" value="Phage_TAC_17"/>
    <property type="match status" value="1"/>
</dbReference>
<organism evidence="1 2">
    <name type="scientific">Faecalibacterium tardum</name>
    <dbReference type="NCBI Taxonomy" id="3133156"/>
    <lineage>
        <taxon>Bacteria</taxon>
        <taxon>Bacillati</taxon>
        <taxon>Bacillota</taxon>
        <taxon>Clostridia</taxon>
        <taxon>Eubacteriales</taxon>
        <taxon>Oscillospiraceae</taxon>
        <taxon>Faecalibacterium</taxon>
    </lineage>
</organism>
<evidence type="ECO:0000313" key="2">
    <source>
        <dbReference type="Proteomes" id="UP001457197"/>
    </source>
</evidence>
<dbReference type="EMBL" id="JBBMEO010000003">
    <property type="protein sequence ID" value="MEQ2361359.1"/>
    <property type="molecule type" value="Genomic_DNA"/>
</dbReference>
<dbReference type="InterPro" id="IPR057005">
    <property type="entry name" value="Phage_TAC_17"/>
</dbReference>
<dbReference type="RefSeq" id="WP_349151864.1">
    <property type="nucleotide sequence ID" value="NZ_JBBMEO010000003.1"/>
</dbReference>
<evidence type="ECO:0000313" key="1">
    <source>
        <dbReference type="EMBL" id="MEQ2361359.1"/>
    </source>
</evidence>
<keyword evidence="2" id="KW-1185">Reference proteome</keyword>
<accession>A0ABV1AT36</accession>
<comment type="caution">
    <text evidence="1">The sequence shown here is derived from an EMBL/GenBank/DDBJ whole genome shotgun (WGS) entry which is preliminary data.</text>
</comment>
<gene>
    <name evidence="1" type="ORF">WMO44_04230</name>
</gene>